<name>A0A934K776_9BACT</name>
<feature type="domain" description="Clp R" evidence="2">
    <location>
        <begin position="4"/>
        <end position="147"/>
    </location>
</feature>
<dbReference type="Proteomes" id="UP000612893">
    <property type="component" value="Unassembled WGS sequence"/>
</dbReference>
<organism evidence="3 4">
    <name type="scientific">Candidatus Nephthysia bennettiae</name>
    <dbReference type="NCBI Taxonomy" id="3127016"/>
    <lineage>
        <taxon>Bacteria</taxon>
        <taxon>Bacillati</taxon>
        <taxon>Candidatus Dormiibacterota</taxon>
        <taxon>Candidatus Dormibacteria</taxon>
        <taxon>Candidatus Dormibacterales</taxon>
        <taxon>Candidatus Dormibacteraceae</taxon>
        <taxon>Candidatus Nephthysia</taxon>
    </lineage>
</organism>
<dbReference type="GO" id="GO:0008233">
    <property type="term" value="F:peptidase activity"/>
    <property type="evidence" value="ECO:0007669"/>
    <property type="project" value="UniProtKB-KW"/>
</dbReference>
<dbReference type="SUPFAM" id="SSF81923">
    <property type="entry name" value="Double Clp-N motif"/>
    <property type="match status" value="1"/>
</dbReference>
<reference evidence="3" key="1">
    <citation type="submission" date="2020-10" db="EMBL/GenBank/DDBJ databases">
        <title>Ca. Dormibacterota MAGs.</title>
        <authorList>
            <person name="Montgomery K."/>
        </authorList>
    </citation>
    <scope>NUCLEOTIDE SEQUENCE [LARGE SCALE GENOMIC DNA]</scope>
    <source>
        <strain evidence="3">SC8812_S17_10</strain>
    </source>
</reference>
<dbReference type="EMBL" id="JAEKNR010000074">
    <property type="protein sequence ID" value="MBJ7597721.1"/>
    <property type="molecule type" value="Genomic_DNA"/>
</dbReference>
<dbReference type="PROSITE" id="PS51903">
    <property type="entry name" value="CLP_R"/>
    <property type="match status" value="1"/>
</dbReference>
<comment type="caution">
    <text evidence="3">The sequence shown here is derived from an EMBL/GenBank/DDBJ whole genome shotgun (WGS) entry which is preliminary data.</text>
</comment>
<keyword evidence="3" id="KW-0547">Nucleotide-binding</keyword>
<gene>
    <name evidence="3" type="ORF">JF922_06510</name>
</gene>
<accession>A0A934K776</accession>
<dbReference type="PANTHER" id="PTHR47016:SF5">
    <property type="entry name" value="CLP DOMAIN SUPERFAMILY PROTEIN"/>
    <property type="match status" value="1"/>
</dbReference>
<sequence>MYPFERFTEEAKRVLTLAQEEAERSQHSYIGTEHLLLALLATESEASRILSILGVEAPDVRQVLKAVLGRSERLNIQRIIPTSRVKKVIQIAFEAADREGSTTIAPTHLLLGLLQEGEGIAAHVLQDRHVTIEKVMALRGPAAPDPEPWPAPGSRVLVHDPDPPYRLWEGIVAGHDRGRVVVQVPLHPIRPEARLPATALHSVPLRFSGDCQRCLAPGRPAAL</sequence>
<evidence type="ECO:0000313" key="3">
    <source>
        <dbReference type="EMBL" id="MBJ7597721.1"/>
    </source>
</evidence>
<dbReference type="Pfam" id="PF02861">
    <property type="entry name" value="Clp_N"/>
    <property type="match status" value="1"/>
</dbReference>
<dbReference type="RefSeq" id="WP_338200163.1">
    <property type="nucleotide sequence ID" value="NZ_JAEKNR010000074.1"/>
</dbReference>
<dbReference type="InterPro" id="IPR004176">
    <property type="entry name" value="Clp_R_N"/>
</dbReference>
<dbReference type="GO" id="GO:0006508">
    <property type="term" value="P:proteolysis"/>
    <property type="evidence" value="ECO:0007669"/>
    <property type="project" value="UniProtKB-KW"/>
</dbReference>
<evidence type="ECO:0000256" key="1">
    <source>
        <dbReference type="PROSITE-ProRule" id="PRU01251"/>
    </source>
</evidence>
<keyword evidence="4" id="KW-1185">Reference proteome</keyword>
<keyword evidence="3" id="KW-0067">ATP-binding</keyword>
<dbReference type="Gene3D" id="1.10.1780.10">
    <property type="entry name" value="Clp, N-terminal domain"/>
    <property type="match status" value="1"/>
</dbReference>
<keyword evidence="1" id="KW-0677">Repeat</keyword>
<evidence type="ECO:0000259" key="2">
    <source>
        <dbReference type="PROSITE" id="PS51903"/>
    </source>
</evidence>
<dbReference type="InterPro" id="IPR044217">
    <property type="entry name" value="CLPT1/2"/>
</dbReference>
<proteinExistence type="predicted"/>
<keyword evidence="3" id="KW-0378">Hydrolase</keyword>
<protein>
    <submittedName>
        <fullName evidence="3">ATP-dependent Clp protease ATP-binding subunit</fullName>
    </submittedName>
</protein>
<dbReference type="GO" id="GO:0005524">
    <property type="term" value="F:ATP binding"/>
    <property type="evidence" value="ECO:0007669"/>
    <property type="project" value="UniProtKB-KW"/>
</dbReference>
<evidence type="ECO:0000313" key="4">
    <source>
        <dbReference type="Proteomes" id="UP000612893"/>
    </source>
</evidence>
<dbReference type="AlphaFoldDB" id="A0A934K776"/>
<dbReference type="InterPro" id="IPR036628">
    <property type="entry name" value="Clp_N_dom_sf"/>
</dbReference>
<dbReference type="PANTHER" id="PTHR47016">
    <property type="entry name" value="ATP-DEPENDENT CLP PROTEASE ATP-BINDING SUBUNIT CLPT1, CHLOROPLASTIC"/>
    <property type="match status" value="1"/>
</dbReference>
<keyword evidence="3" id="KW-0645">Protease</keyword>